<dbReference type="Pfam" id="PF00219">
    <property type="entry name" value="IGFBP"/>
    <property type="match status" value="1"/>
</dbReference>
<dbReference type="InterPro" id="IPR006207">
    <property type="entry name" value="Cys_knot_C"/>
</dbReference>
<name>A0ABD1KYX3_9TELE</name>
<dbReference type="Pfam" id="PF00007">
    <property type="entry name" value="Cys_knot"/>
    <property type="match status" value="1"/>
</dbReference>
<comment type="caution">
    <text evidence="6">Lacks conserved residue(s) required for the propagation of feature annotation.</text>
</comment>
<dbReference type="InterPro" id="IPR006208">
    <property type="entry name" value="Glyco_hormone_CN"/>
</dbReference>
<evidence type="ECO:0000256" key="3">
    <source>
        <dbReference type="ARBA" id="ARBA00022525"/>
    </source>
</evidence>
<dbReference type="InterPro" id="IPR036383">
    <property type="entry name" value="TSP1_rpt_sf"/>
</dbReference>
<evidence type="ECO:0000259" key="9">
    <source>
        <dbReference type="PROSITE" id="PS50184"/>
    </source>
</evidence>
<proteinExistence type="inferred from homology"/>
<feature type="signal peptide" evidence="7">
    <location>
        <begin position="1"/>
        <end position="25"/>
    </location>
</feature>
<dbReference type="InterPro" id="IPR000884">
    <property type="entry name" value="TSP1_rpt"/>
</dbReference>
<evidence type="ECO:0000256" key="4">
    <source>
        <dbReference type="ARBA" id="ARBA00022729"/>
    </source>
</evidence>
<evidence type="ECO:0000259" key="10">
    <source>
        <dbReference type="PROSITE" id="PS51323"/>
    </source>
</evidence>
<dbReference type="SUPFAM" id="SSF57603">
    <property type="entry name" value="FnI-like domain"/>
    <property type="match status" value="1"/>
</dbReference>
<dbReference type="Pfam" id="PF00093">
    <property type="entry name" value="VWC"/>
    <property type="match status" value="1"/>
</dbReference>
<feature type="chain" id="PRO_5044868663" description="Connective tissue growth factor" evidence="7">
    <location>
        <begin position="26"/>
        <end position="347"/>
    </location>
</feature>
<dbReference type="InterPro" id="IPR009030">
    <property type="entry name" value="Growth_fac_rcpt_cys_sf"/>
</dbReference>
<dbReference type="InterPro" id="IPR001007">
    <property type="entry name" value="VWF_dom"/>
</dbReference>
<feature type="domain" description="VWFC" evidence="9">
    <location>
        <begin position="101"/>
        <end position="165"/>
    </location>
</feature>
<dbReference type="InterPro" id="IPR000867">
    <property type="entry name" value="IGFBP-like"/>
</dbReference>
<protein>
    <recommendedName>
        <fullName evidence="13">Connective tissue growth factor</fullName>
    </recommendedName>
</protein>
<keyword evidence="12" id="KW-1185">Reference proteome</keyword>
<dbReference type="InterPro" id="IPR050941">
    <property type="entry name" value="CCN"/>
</dbReference>
<evidence type="ECO:0000256" key="7">
    <source>
        <dbReference type="SAM" id="SignalP"/>
    </source>
</evidence>
<dbReference type="InterPro" id="IPR043973">
    <property type="entry name" value="TSP1_CCN"/>
</dbReference>
<reference evidence="11 12" key="1">
    <citation type="submission" date="2024-09" db="EMBL/GenBank/DDBJ databases">
        <title>A chromosome-level genome assembly of Gray's grenadier anchovy, Coilia grayii.</title>
        <authorList>
            <person name="Fu Z."/>
        </authorList>
    </citation>
    <scope>NUCLEOTIDE SEQUENCE [LARGE SCALE GENOMIC DNA]</scope>
    <source>
        <strain evidence="11">G4</strain>
        <tissue evidence="11">Muscle</tissue>
    </source>
</reference>
<keyword evidence="3" id="KW-0964">Secreted</keyword>
<evidence type="ECO:0000256" key="1">
    <source>
        <dbReference type="ARBA" id="ARBA00004613"/>
    </source>
</evidence>
<keyword evidence="5" id="KW-1015">Disulfide bond</keyword>
<evidence type="ECO:0000256" key="6">
    <source>
        <dbReference type="PROSITE-ProRule" id="PRU00039"/>
    </source>
</evidence>
<comment type="similarity">
    <text evidence="2">Belongs to the CCN family.</text>
</comment>
<dbReference type="EMBL" id="JBHFQA010000001">
    <property type="protein sequence ID" value="KAL2104365.1"/>
    <property type="molecule type" value="Genomic_DNA"/>
</dbReference>
<evidence type="ECO:0008006" key="13">
    <source>
        <dbReference type="Google" id="ProtNLM"/>
    </source>
</evidence>
<dbReference type="Pfam" id="PF19035">
    <property type="entry name" value="TSP1_CCN"/>
    <property type="match status" value="1"/>
</dbReference>
<accession>A0ABD1KYX3</accession>
<dbReference type="PROSITE" id="PS51323">
    <property type="entry name" value="IGFBP_N_2"/>
    <property type="match status" value="1"/>
</dbReference>
<evidence type="ECO:0000313" key="12">
    <source>
        <dbReference type="Proteomes" id="UP001591681"/>
    </source>
</evidence>
<comment type="subcellular location">
    <subcellularLocation>
        <location evidence="1">Secreted</location>
    </subcellularLocation>
</comment>
<dbReference type="AlphaFoldDB" id="A0ABD1KYX3"/>
<dbReference type="SUPFAM" id="SSF82895">
    <property type="entry name" value="TSP-1 type 1 repeat"/>
    <property type="match status" value="1"/>
</dbReference>
<dbReference type="PROSITE" id="PS50184">
    <property type="entry name" value="VWFC_2"/>
    <property type="match status" value="1"/>
</dbReference>
<dbReference type="Gene3D" id="2.20.100.10">
    <property type="entry name" value="Thrombospondin type-1 (TSP1) repeat"/>
    <property type="match status" value="1"/>
</dbReference>
<organism evidence="11 12">
    <name type="scientific">Coilia grayii</name>
    <name type="common">Gray's grenadier anchovy</name>
    <dbReference type="NCBI Taxonomy" id="363190"/>
    <lineage>
        <taxon>Eukaryota</taxon>
        <taxon>Metazoa</taxon>
        <taxon>Chordata</taxon>
        <taxon>Craniata</taxon>
        <taxon>Vertebrata</taxon>
        <taxon>Euteleostomi</taxon>
        <taxon>Actinopterygii</taxon>
        <taxon>Neopterygii</taxon>
        <taxon>Teleostei</taxon>
        <taxon>Clupei</taxon>
        <taxon>Clupeiformes</taxon>
        <taxon>Clupeoidei</taxon>
        <taxon>Engraulidae</taxon>
        <taxon>Coilinae</taxon>
        <taxon>Coilia</taxon>
    </lineage>
</organism>
<dbReference type="SMART" id="SM00121">
    <property type="entry name" value="IB"/>
    <property type="match status" value="1"/>
</dbReference>
<dbReference type="PANTHER" id="PTHR11348:SF22">
    <property type="entry name" value="CCN FAMILY MEMBER 5"/>
    <property type="match status" value="1"/>
</dbReference>
<dbReference type="PROSITE" id="PS01208">
    <property type="entry name" value="VWFC_1"/>
    <property type="match status" value="1"/>
</dbReference>
<evidence type="ECO:0000256" key="5">
    <source>
        <dbReference type="ARBA" id="ARBA00023157"/>
    </source>
</evidence>
<dbReference type="Proteomes" id="UP001591681">
    <property type="component" value="Unassembled WGS sequence"/>
</dbReference>
<feature type="domain" description="CTCK" evidence="8">
    <location>
        <begin position="254"/>
        <end position="328"/>
    </location>
</feature>
<dbReference type="PANTHER" id="PTHR11348">
    <property type="entry name" value="CONNECTIVE TISSUE GROWTH FACTOR-RELATED"/>
    <property type="match status" value="1"/>
</dbReference>
<dbReference type="PROSITE" id="PS50092">
    <property type="entry name" value="TSP1"/>
    <property type="match status" value="1"/>
</dbReference>
<feature type="domain" description="IGFBP N-terminal" evidence="10">
    <location>
        <begin position="24"/>
        <end position="96"/>
    </location>
</feature>
<dbReference type="PROSITE" id="PS01185">
    <property type="entry name" value="CTCK_1"/>
    <property type="match status" value="1"/>
</dbReference>
<comment type="caution">
    <text evidence="11">The sequence shown here is derived from an EMBL/GenBank/DDBJ whole genome shotgun (WGS) entry which is preliminary data.</text>
</comment>
<dbReference type="SMART" id="SM00041">
    <property type="entry name" value="CT"/>
    <property type="match status" value="1"/>
</dbReference>
<sequence length="347" mass="37773">MKHTEIKEVVTAWGLLLCMATQVLSQQCGGPCQCLPLVPGCPVGVPLVWDRCQCCQVCGRQRGEACSDANPCDALRKLSCDYSVSFPGEPGKCVSEDELGCEMNGKQYLEGQVFQPSCSTQCRCEGGGVTCVSLCPEDVRLPGPDCPYPQRRTIQGSCCPQWVCDTMDNNISQDGHAASGVLWGILPGPPLNPSLGCVEQTSKWSACSRSCGPGLATRLTNQNAACHLERQTRLCTVRPCHLRPPRGPVWQRACQSSVQATVPVRLRHRRCISARVFQPLYCGLCPDGRCCTPHHTTTVSVTFRCPHGALVHLSVMAIQSCVCHHHCPKQGPSISPKHHHRSPSYWG</sequence>
<dbReference type="PROSITE" id="PS01225">
    <property type="entry name" value="CTCK_2"/>
    <property type="match status" value="1"/>
</dbReference>
<dbReference type="GO" id="GO:0005576">
    <property type="term" value="C:extracellular region"/>
    <property type="evidence" value="ECO:0007669"/>
    <property type="project" value="UniProtKB-SubCell"/>
</dbReference>
<evidence type="ECO:0000256" key="2">
    <source>
        <dbReference type="ARBA" id="ARBA00008125"/>
    </source>
</evidence>
<gene>
    <name evidence="11" type="ORF">ACEWY4_001233</name>
</gene>
<keyword evidence="4 7" id="KW-0732">Signal</keyword>
<dbReference type="SMART" id="SM00209">
    <property type="entry name" value="TSP1"/>
    <property type="match status" value="1"/>
</dbReference>
<evidence type="ECO:0000259" key="8">
    <source>
        <dbReference type="PROSITE" id="PS01225"/>
    </source>
</evidence>
<dbReference type="SMART" id="SM00214">
    <property type="entry name" value="VWC"/>
    <property type="match status" value="1"/>
</dbReference>
<dbReference type="SUPFAM" id="SSF57184">
    <property type="entry name" value="Growth factor receptor domain"/>
    <property type="match status" value="1"/>
</dbReference>
<evidence type="ECO:0000313" key="11">
    <source>
        <dbReference type="EMBL" id="KAL2104365.1"/>
    </source>
</evidence>